<dbReference type="InterPro" id="IPR035959">
    <property type="entry name" value="RutC-like_sf"/>
</dbReference>
<protein>
    <submittedName>
        <fullName evidence="2">YjgF-like protein</fullName>
    </submittedName>
</protein>
<gene>
    <name evidence="2" type="ORF">MCHLO_09788</name>
</gene>
<dbReference type="InterPro" id="IPR006175">
    <property type="entry name" value="YjgF/YER057c/UK114"/>
</dbReference>
<keyword evidence="3" id="KW-1185">Reference proteome</keyword>
<dbReference type="NCBIfam" id="TIGR00004">
    <property type="entry name" value="Rid family detoxifying hydrolase"/>
    <property type="match status" value="1"/>
</dbReference>
<comment type="similarity">
    <text evidence="1">Belongs to the RutC family.</text>
</comment>
<dbReference type="Pfam" id="PF01042">
    <property type="entry name" value="Ribonuc_L-PSP"/>
    <property type="match status" value="1"/>
</dbReference>
<name>A0ABQ0LNU9_MYCCL</name>
<organism evidence="2 3">
    <name type="scientific">Mycena chlorophos</name>
    <name type="common">Agaric fungus</name>
    <name type="synonym">Agaricus chlorophos</name>
    <dbReference type="NCBI Taxonomy" id="658473"/>
    <lineage>
        <taxon>Eukaryota</taxon>
        <taxon>Fungi</taxon>
        <taxon>Dikarya</taxon>
        <taxon>Basidiomycota</taxon>
        <taxon>Agaricomycotina</taxon>
        <taxon>Agaricomycetes</taxon>
        <taxon>Agaricomycetidae</taxon>
        <taxon>Agaricales</taxon>
        <taxon>Marasmiineae</taxon>
        <taxon>Mycenaceae</taxon>
        <taxon>Mycena</taxon>
    </lineage>
</organism>
<reference evidence="2" key="1">
    <citation type="submission" date="2014-09" db="EMBL/GenBank/DDBJ databases">
        <title>Genome sequence of the luminous mushroom Mycena chlorophos for searching fungal bioluminescence genes.</title>
        <authorList>
            <person name="Tanaka Y."/>
            <person name="Kasuga D."/>
            <person name="Oba Y."/>
            <person name="Hase S."/>
            <person name="Sato K."/>
            <person name="Oba Y."/>
            <person name="Sakakibara Y."/>
        </authorList>
    </citation>
    <scope>NUCLEOTIDE SEQUENCE</scope>
</reference>
<proteinExistence type="inferred from homology"/>
<dbReference type="EMBL" id="DF847922">
    <property type="protein sequence ID" value="GAT52769.1"/>
    <property type="molecule type" value="Genomic_DNA"/>
</dbReference>
<evidence type="ECO:0000313" key="3">
    <source>
        <dbReference type="Proteomes" id="UP000815677"/>
    </source>
</evidence>
<accession>A0ABQ0LNU9</accession>
<dbReference type="Proteomes" id="UP000815677">
    <property type="component" value="Unassembled WGS sequence"/>
</dbReference>
<dbReference type="InterPro" id="IPR006056">
    <property type="entry name" value="RidA"/>
</dbReference>
<dbReference type="PANTHER" id="PTHR11803">
    <property type="entry name" value="2-IMINOBUTANOATE/2-IMINOPROPANOATE DEAMINASE RIDA"/>
    <property type="match status" value="1"/>
</dbReference>
<dbReference type="SUPFAM" id="SSF55298">
    <property type="entry name" value="YjgF-like"/>
    <property type="match status" value="1"/>
</dbReference>
<evidence type="ECO:0000313" key="2">
    <source>
        <dbReference type="EMBL" id="GAT52769.1"/>
    </source>
</evidence>
<dbReference type="CDD" id="cd00448">
    <property type="entry name" value="YjgF_YER057c_UK114_family"/>
    <property type="match status" value="1"/>
</dbReference>
<evidence type="ECO:0000256" key="1">
    <source>
        <dbReference type="ARBA" id="ARBA00010552"/>
    </source>
</evidence>
<dbReference type="Gene3D" id="3.30.1330.40">
    <property type="entry name" value="RutC-like"/>
    <property type="match status" value="1"/>
</dbReference>
<sequence>MVAFDHLHFRDLLPPPAYPFVRHRAGTDANKPLFFLSPFTSSAKMAPSTTKKIIFTPDALPVMPVFCQAAVSNGVVYVSGNIGCDRDFKVVEGGIKAQTRAALENVSIVLKAAGSGLEHIIKANIYLTDMADFKAMNEVYAEFFDKDNVPARTCVQVVALPLPGAVFEMECHAAVP</sequence>
<dbReference type="PANTHER" id="PTHR11803:SF58">
    <property type="entry name" value="PROTEIN HMF1-RELATED"/>
    <property type="match status" value="1"/>
</dbReference>